<dbReference type="AlphaFoldDB" id="A0A4S4MZW7"/>
<dbReference type="Pfam" id="PF20231">
    <property type="entry name" value="DUF6589"/>
    <property type="match status" value="1"/>
</dbReference>
<accession>A0A4S4MZW7</accession>
<dbReference type="OrthoDB" id="4743193at2759"/>
<dbReference type="EMBL" id="SGPM01000030">
    <property type="protein sequence ID" value="THH32092.1"/>
    <property type="molecule type" value="Genomic_DNA"/>
</dbReference>
<evidence type="ECO:0000313" key="3">
    <source>
        <dbReference type="Proteomes" id="UP000308730"/>
    </source>
</evidence>
<comment type="caution">
    <text evidence="2">The sequence shown here is derived from an EMBL/GenBank/DDBJ whole genome shotgun (WGS) entry which is preliminary data.</text>
</comment>
<sequence>MQSIYGMFLYANKTPEKVIETLAKTGVSIAVNSIHTGIESLSDKAMEILCERGQTLAMLRLLNENKMTNRDRFNAWKFLDDLCRHGPSWFARYRTHLEPPEDIIALPVMKTTTIPLKSMDANNSRVGGNIEAIEGMMKQAGVGDRAISGNPNLAELQDNVILVHGDLGTAEKVDILQDRRKTEASPLQRFQFVIFVMGLFHLKMTCADALWRIFLKGTQPNGDLTDLRQDVGVLRPHETVVIATSDEAWFPANARACIARWILSPP</sequence>
<organism evidence="2 3">
    <name type="scientific">Antrodiella citrinella</name>
    <dbReference type="NCBI Taxonomy" id="2447956"/>
    <lineage>
        <taxon>Eukaryota</taxon>
        <taxon>Fungi</taxon>
        <taxon>Dikarya</taxon>
        <taxon>Basidiomycota</taxon>
        <taxon>Agaricomycotina</taxon>
        <taxon>Agaricomycetes</taxon>
        <taxon>Polyporales</taxon>
        <taxon>Steccherinaceae</taxon>
        <taxon>Antrodiella</taxon>
    </lineage>
</organism>
<evidence type="ECO:0000259" key="1">
    <source>
        <dbReference type="Pfam" id="PF20231"/>
    </source>
</evidence>
<dbReference type="Proteomes" id="UP000308730">
    <property type="component" value="Unassembled WGS sequence"/>
</dbReference>
<gene>
    <name evidence="2" type="ORF">EUX98_g2093</name>
</gene>
<keyword evidence="3" id="KW-1185">Reference proteome</keyword>
<name>A0A4S4MZW7_9APHY</name>
<feature type="domain" description="DUF6589" evidence="1">
    <location>
        <begin position="59"/>
        <end position="234"/>
    </location>
</feature>
<proteinExistence type="predicted"/>
<protein>
    <recommendedName>
        <fullName evidence="1">DUF6589 domain-containing protein</fullName>
    </recommendedName>
</protein>
<reference evidence="2 3" key="1">
    <citation type="submission" date="2019-02" db="EMBL/GenBank/DDBJ databases">
        <title>Genome sequencing of the rare red list fungi Antrodiella citrinella (Flaviporus citrinellus).</title>
        <authorList>
            <person name="Buettner E."/>
            <person name="Kellner H."/>
        </authorList>
    </citation>
    <scope>NUCLEOTIDE SEQUENCE [LARGE SCALE GENOMIC DNA]</scope>
    <source>
        <strain evidence="2 3">DSM 108506</strain>
    </source>
</reference>
<dbReference type="InterPro" id="IPR046496">
    <property type="entry name" value="DUF6589"/>
</dbReference>
<evidence type="ECO:0000313" key="2">
    <source>
        <dbReference type="EMBL" id="THH32092.1"/>
    </source>
</evidence>